<dbReference type="GO" id="GO:0043565">
    <property type="term" value="F:sequence-specific DNA binding"/>
    <property type="evidence" value="ECO:0007669"/>
    <property type="project" value="TreeGrafter"/>
</dbReference>
<comment type="catalytic activity">
    <reaction evidence="6 7">
        <text>a 2'-deoxyadenosine in DNA + S-adenosyl-L-methionine = an N(6)-methyl-2'-deoxyadenosine in DNA + S-adenosyl-L-homocysteine + H(+)</text>
        <dbReference type="Rhea" id="RHEA:15197"/>
        <dbReference type="Rhea" id="RHEA-COMP:12418"/>
        <dbReference type="Rhea" id="RHEA-COMP:12419"/>
        <dbReference type="ChEBI" id="CHEBI:15378"/>
        <dbReference type="ChEBI" id="CHEBI:57856"/>
        <dbReference type="ChEBI" id="CHEBI:59789"/>
        <dbReference type="ChEBI" id="CHEBI:90615"/>
        <dbReference type="ChEBI" id="CHEBI:90616"/>
        <dbReference type="EC" id="2.1.1.72"/>
    </reaction>
</comment>
<dbReference type="NCBIfam" id="TIGR00571">
    <property type="entry name" value="dam"/>
    <property type="match status" value="1"/>
</dbReference>
<dbReference type="PIRSF" id="PIRSF000398">
    <property type="entry name" value="M_m6A_EcoRV"/>
    <property type="match status" value="1"/>
</dbReference>
<reference evidence="9 10" key="2">
    <citation type="journal article" date="2016" name="Infect. Immun.">
        <title>Helicobacter saguini, a Novel Helicobacter Isolated from Cotton-Top Tamarins with Ulcerative Colitis, Has Proinflammatory Properties and Induces Typhlocolitis and Dysplasia in Gnotobiotic IL-10-/- Mice.</title>
        <authorList>
            <person name="Shen Z."/>
            <person name="Mannion A."/>
            <person name="Whary M.T."/>
            <person name="Muthupalani S."/>
            <person name="Sheh A."/>
            <person name="Feng Y."/>
            <person name="Gong G."/>
            <person name="Vandamme P."/>
            <person name="Holcombe H.R."/>
            <person name="Paster B.J."/>
            <person name="Fox J.G."/>
        </authorList>
    </citation>
    <scope>NUCLEOTIDE SEQUENCE [LARGE SCALE GENOMIC DNA]</scope>
    <source>
        <strain evidence="9 10">MIT 97-6194</strain>
    </source>
</reference>
<dbReference type="GO" id="GO:1904047">
    <property type="term" value="F:S-adenosyl-L-methionine binding"/>
    <property type="evidence" value="ECO:0007669"/>
    <property type="project" value="TreeGrafter"/>
</dbReference>
<dbReference type="InterPro" id="IPR029063">
    <property type="entry name" value="SAM-dependent_MTases_sf"/>
</dbReference>
<dbReference type="PROSITE" id="PS00092">
    <property type="entry name" value="N6_MTASE"/>
    <property type="match status" value="1"/>
</dbReference>
<evidence type="ECO:0000256" key="4">
    <source>
        <dbReference type="ARBA" id="ARBA00022679"/>
    </source>
</evidence>
<dbReference type="Gene3D" id="1.10.1020.10">
    <property type="entry name" value="Adenine-specific Methyltransferase, Domain 2"/>
    <property type="match status" value="1"/>
</dbReference>
<gene>
    <name evidence="8" type="ORF">DCO61_11130</name>
    <name evidence="9" type="ORF">LS64_004740</name>
</gene>
<dbReference type="EMBL" id="QBIU01000002">
    <property type="protein sequence ID" value="MWV70528.1"/>
    <property type="molecule type" value="Genomic_DNA"/>
</dbReference>
<dbReference type="Pfam" id="PF02086">
    <property type="entry name" value="MethyltransfD12"/>
    <property type="match status" value="1"/>
</dbReference>
<dbReference type="SUPFAM" id="SSF53335">
    <property type="entry name" value="S-adenosyl-L-methionine-dependent methyltransferases"/>
    <property type="match status" value="1"/>
</dbReference>
<evidence type="ECO:0000256" key="7">
    <source>
        <dbReference type="RuleBase" id="RU361257"/>
    </source>
</evidence>
<comment type="caution">
    <text evidence="9">The sequence shown here is derived from an EMBL/GenBank/DDBJ whole genome shotgun (WGS) entry which is preliminary data.</text>
</comment>
<reference evidence="9 10" key="1">
    <citation type="journal article" date="2014" name="Genome Announc.">
        <title>Draft genome sequences of eight enterohepatic helicobacter species isolated from both laboratory and wild rodents.</title>
        <authorList>
            <person name="Sheh A."/>
            <person name="Shen Z."/>
            <person name="Fox J.G."/>
        </authorList>
    </citation>
    <scope>NUCLEOTIDE SEQUENCE [LARGE SCALE GENOMIC DNA]</scope>
    <source>
        <strain evidence="9 10">MIT 97-6194</strain>
    </source>
</reference>
<dbReference type="OrthoDB" id="9805629at2"/>
<dbReference type="Proteomes" id="UP000029714">
    <property type="component" value="Unassembled WGS sequence"/>
</dbReference>
<evidence type="ECO:0000256" key="5">
    <source>
        <dbReference type="ARBA" id="ARBA00022691"/>
    </source>
</evidence>
<evidence type="ECO:0000313" key="11">
    <source>
        <dbReference type="Proteomes" id="UP000477070"/>
    </source>
</evidence>
<dbReference type="STRING" id="1548018.LS64_08480"/>
<comment type="similarity">
    <text evidence="1 7">Belongs to the N(4)/N(6)-methyltransferase family.</text>
</comment>
<evidence type="ECO:0000313" key="10">
    <source>
        <dbReference type="Proteomes" id="UP000029714"/>
    </source>
</evidence>
<evidence type="ECO:0000313" key="8">
    <source>
        <dbReference type="EMBL" id="MWV70528.1"/>
    </source>
</evidence>
<dbReference type="InterPro" id="IPR012263">
    <property type="entry name" value="M_m6A_EcoRV"/>
</dbReference>
<dbReference type="Proteomes" id="UP000477070">
    <property type="component" value="Unassembled WGS sequence"/>
</dbReference>
<dbReference type="RefSeq" id="WP_081948331.1">
    <property type="nucleotide sequence ID" value="NZ_JRMP02000005.1"/>
</dbReference>
<dbReference type="GO" id="GO:0009007">
    <property type="term" value="F:site-specific DNA-methyltransferase (adenine-specific) activity"/>
    <property type="evidence" value="ECO:0007669"/>
    <property type="project" value="UniProtKB-UniRule"/>
</dbReference>
<organism evidence="9 10">
    <name type="scientific">Helicobacter saguini</name>
    <dbReference type="NCBI Taxonomy" id="1548018"/>
    <lineage>
        <taxon>Bacteria</taxon>
        <taxon>Pseudomonadati</taxon>
        <taxon>Campylobacterota</taxon>
        <taxon>Epsilonproteobacteria</taxon>
        <taxon>Campylobacterales</taxon>
        <taxon>Helicobacteraceae</taxon>
        <taxon>Helicobacter</taxon>
    </lineage>
</organism>
<dbReference type="EMBL" id="JRMP02000005">
    <property type="protein sequence ID" value="TLD94806.1"/>
    <property type="molecule type" value="Genomic_DNA"/>
</dbReference>
<evidence type="ECO:0000256" key="1">
    <source>
        <dbReference type="ARBA" id="ARBA00006594"/>
    </source>
</evidence>
<dbReference type="InterPro" id="IPR002052">
    <property type="entry name" value="DNA_methylase_N6_adenine_CS"/>
</dbReference>
<name>A0A347VY75_9HELI</name>
<keyword evidence="3 7" id="KW-0489">Methyltransferase</keyword>
<dbReference type="PANTHER" id="PTHR30481:SF3">
    <property type="entry name" value="DNA ADENINE METHYLASE"/>
    <property type="match status" value="1"/>
</dbReference>
<dbReference type="GO" id="GO:0032259">
    <property type="term" value="P:methylation"/>
    <property type="evidence" value="ECO:0007669"/>
    <property type="project" value="UniProtKB-KW"/>
</dbReference>
<dbReference type="Gene3D" id="3.40.50.150">
    <property type="entry name" value="Vaccinia Virus protein VP39"/>
    <property type="match status" value="1"/>
</dbReference>
<keyword evidence="4 7" id="KW-0808">Transferase</keyword>
<dbReference type="GO" id="GO:0006298">
    <property type="term" value="P:mismatch repair"/>
    <property type="evidence" value="ECO:0007669"/>
    <property type="project" value="TreeGrafter"/>
</dbReference>
<reference evidence="9" key="3">
    <citation type="submission" date="2018-04" db="EMBL/GenBank/DDBJ databases">
        <authorList>
            <person name="Sheh A."/>
            <person name="Shen Z."/>
            <person name="Mannion A.J."/>
            <person name="Fox J.G."/>
        </authorList>
    </citation>
    <scope>NUCLEOTIDE SEQUENCE</scope>
    <source>
        <strain evidence="9">MIT 97-6194</strain>
    </source>
</reference>
<proteinExistence type="inferred from homology"/>
<sequence>MSNLALIESNVIESLESNTQKSNLFNIDSKPVQSPLNYIGGKYKLLPQIMPLFPKNINIAIDLFCGGANVGINLNAKKIILNDKMSELMQIFKLFKESKMQHIFMQINKLIESFELSKSQYFGYLYYKCDSSKGLSSFNKNNFLNLRNAYNKNKDALYLFTLIIFSFNNQIRFNAKGEFNLPCGKRDFNANMQEKLKNFMQILQTKNIELQNKDFRNFDISNLDSNDFIYIDPPYFLANASYNENNAWGENDENDLLDFLLNLDSKDIKFALSNVLFHKNKTHKILESFLKKHTKFKIHNLNFNYKNCNYQSKNLESKEVLITNY</sequence>
<dbReference type="EC" id="2.1.1.72" evidence="2 7"/>
<evidence type="ECO:0000256" key="3">
    <source>
        <dbReference type="ARBA" id="ARBA00022603"/>
    </source>
</evidence>
<dbReference type="GO" id="GO:0009307">
    <property type="term" value="P:DNA restriction-modification system"/>
    <property type="evidence" value="ECO:0007669"/>
    <property type="project" value="InterPro"/>
</dbReference>
<protein>
    <recommendedName>
        <fullName evidence="2 7">Site-specific DNA-methyltransferase (adenine-specific)</fullName>
        <ecNumber evidence="2 7">2.1.1.72</ecNumber>
    </recommendedName>
</protein>
<accession>A0A347VY75</accession>
<evidence type="ECO:0000313" key="9">
    <source>
        <dbReference type="EMBL" id="TLD94806.1"/>
    </source>
</evidence>
<keyword evidence="5 7" id="KW-0949">S-adenosyl-L-methionine</keyword>
<evidence type="ECO:0000256" key="6">
    <source>
        <dbReference type="ARBA" id="ARBA00047942"/>
    </source>
</evidence>
<dbReference type="AlphaFoldDB" id="A0A347VY75"/>
<dbReference type="PANTHER" id="PTHR30481">
    <property type="entry name" value="DNA ADENINE METHYLASE"/>
    <property type="match status" value="1"/>
</dbReference>
<dbReference type="InterPro" id="IPR012327">
    <property type="entry name" value="MeTrfase_D12"/>
</dbReference>
<dbReference type="InterPro" id="IPR023095">
    <property type="entry name" value="Ade_MeTrfase_dom_2"/>
</dbReference>
<reference evidence="8 11" key="4">
    <citation type="submission" date="2019-12" db="EMBL/GenBank/DDBJ databases">
        <title>Multi-Generational Helicobacter saguini Isolates.</title>
        <authorList>
            <person name="Mannion A."/>
            <person name="Shen Z."/>
            <person name="Fox J.G."/>
        </authorList>
    </citation>
    <scope>NUCLEOTIDE SEQUENCE [LARGE SCALE GENOMIC DNA]</scope>
    <source>
        <strain evidence="8">16-048</strain>
        <strain evidence="11">16-048 (F4)</strain>
    </source>
</reference>
<dbReference type="PRINTS" id="PR00505">
    <property type="entry name" value="D12N6MTFRASE"/>
</dbReference>
<dbReference type="REBASE" id="272457">
    <property type="entry name" value="M1.Hsa1416ORF3700P"/>
</dbReference>
<evidence type="ECO:0000256" key="2">
    <source>
        <dbReference type="ARBA" id="ARBA00011900"/>
    </source>
</evidence>
<keyword evidence="10" id="KW-1185">Reference proteome</keyword>